<protein>
    <recommendedName>
        <fullName evidence="2">CCHC-type domain-containing protein</fullName>
    </recommendedName>
</protein>
<keyword evidence="1" id="KW-0862">Zinc</keyword>
<feature type="domain" description="CCHC-type" evidence="2">
    <location>
        <begin position="344"/>
        <end position="357"/>
    </location>
</feature>
<dbReference type="InterPro" id="IPR040676">
    <property type="entry name" value="DUF5641"/>
</dbReference>
<gene>
    <name evidence="3" type="ORF">LAZ67_X001634</name>
</gene>
<dbReference type="PROSITE" id="PS50158">
    <property type="entry name" value="ZF_CCHC"/>
    <property type="match status" value="1"/>
</dbReference>
<accession>A0ABY6LSK4</accession>
<keyword evidence="4" id="KW-1185">Reference proteome</keyword>
<keyword evidence="1" id="KW-0863">Zinc-finger</keyword>
<reference evidence="3 4" key="1">
    <citation type="submission" date="2022-03" db="EMBL/GenBank/DDBJ databases">
        <title>A chromosomal length assembly of Cordylochernes scorpioides.</title>
        <authorList>
            <person name="Zeh D."/>
            <person name="Zeh J."/>
        </authorList>
    </citation>
    <scope>NUCLEOTIDE SEQUENCE [LARGE SCALE GENOMIC DNA]</scope>
    <source>
        <strain evidence="3">IN4F17</strain>
        <tissue evidence="3">Whole Body</tissue>
    </source>
</reference>
<evidence type="ECO:0000313" key="4">
    <source>
        <dbReference type="Proteomes" id="UP001235939"/>
    </source>
</evidence>
<sequence>MSDIPKELLTPGKPFTASGVDYAGPIKLKLSKGQGRKIEKGYICLFVYLVCRGHCAQIYSDHGTQFVRAAKQLRLGFYMTRDQMSEIAEILTNDGTGWKFNPPESCLNSRPLGPISSDPNDLEALTKVPPIKWMMGRVVEVHWGKDGLVLVVSIRTRTGILKRPLVKLALLPVPHKDEHDLPAEATAKDIREFKWRKDRAFPTIYHGVERNYQTLIANASPRKKQLIKEAGFNLPEVLVCFQLIRKLPQDYDGIVLVLYRLEEKQFNVENIEAHLINESGRIQQKKKDDGLDIVANAYQTKTPRMYQGNKKKNYFSSKAQYSSGSMLEPTVHPRTARTHDIRNCSFCGKTGHLLKDCFLRNKNSQWQHYRKDQNYKGKSAFHSEILSFHHICERASDPTSELGEWLIDSAATSHFCKEKDWFVN</sequence>
<evidence type="ECO:0000259" key="2">
    <source>
        <dbReference type="PROSITE" id="PS50158"/>
    </source>
</evidence>
<evidence type="ECO:0000313" key="3">
    <source>
        <dbReference type="EMBL" id="UYV84239.1"/>
    </source>
</evidence>
<evidence type="ECO:0000256" key="1">
    <source>
        <dbReference type="PROSITE-ProRule" id="PRU00047"/>
    </source>
</evidence>
<keyword evidence="1" id="KW-0479">Metal-binding</keyword>
<dbReference type="Pfam" id="PF18701">
    <property type="entry name" value="DUF5641"/>
    <property type="match status" value="1"/>
</dbReference>
<name>A0ABY6LSK4_9ARAC</name>
<dbReference type="EMBL" id="CP092886">
    <property type="protein sequence ID" value="UYV84239.1"/>
    <property type="molecule type" value="Genomic_DNA"/>
</dbReference>
<dbReference type="InterPro" id="IPR001878">
    <property type="entry name" value="Znf_CCHC"/>
</dbReference>
<dbReference type="Proteomes" id="UP001235939">
    <property type="component" value="Chromosome X"/>
</dbReference>
<proteinExistence type="predicted"/>
<organism evidence="3 4">
    <name type="scientific">Cordylochernes scorpioides</name>
    <dbReference type="NCBI Taxonomy" id="51811"/>
    <lineage>
        <taxon>Eukaryota</taxon>
        <taxon>Metazoa</taxon>
        <taxon>Ecdysozoa</taxon>
        <taxon>Arthropoda</taxon>
        <taxon>Chelicerata</taxon>
        <taxon>Arachnida</taxon>
        <taxon>Pseudoscorpiones</taxon>
        <taxon>Cheliferoidea</taxon>
        <taxon>Chernetidae</taxon>
        <taxon>Cordylochernes</taxon>
    </lineage>
</organism>
<dbReference type="PANTHER" id="PTHR47331">
    <property type="entry name" value="PHD-TYPE DOMAIN-CONTAINING PROTEIN"/>
    <property type="match status" value="1"/>
</dbReference>